<feature type="region of interest" description="Disordered" evidence="1">
    <location>
        <begin position="604"/>
        <end position="636"/>
    </location>
</feature>
<dbReference type="AlphaFoldDB" id="A0A8X6ILG8"/>
<feature type="compositionally biased region" description="Low complexity" evidence="1">
    <location>
        <begin position="505"/>
        <end position="518"/>
    </location>
</feature>
<dbReference type="EMBL" id="BMAW01045577">
    <property type="protein sequence ID" value="GFS50756.1"/>
    <property type="molecule type" value="Genomic_DNA"/>
</dbReference>
<accession>A0A8X6ILG8</accession>
<feature type="region of interest" description="Disordered" evidence="1">
    <location>
        <begin position="470"/>
        <end position="520"/>
    </location>
</feature>
<feature type="compositionally biased region" description="Basic and acidic residues" evidence="1">
    <location>
        <begin position="479"/>
        <end position="491"/>
    </location>
</feature>
<reference evidence="2" key="1">
    <citation type="submission" date="2020-08" db="EMBL/GenBank/DDBJ databases">
        <title>Multicomponent nature underlies the extraordinary mechanical properties of spider dragline silk.</title>
        <authorList>
            <person name="Kono N."/>
            <person name="Nakamura H."/>
            <person name="Mori M."/>
            <person name="Yoshida Y."/>
            <person name="Ohtoshi R."/>
            <person name="Malay A.D."/>
            <person name="Moran D.A.P."/>
            <person name="Tomita M."/>
            <person name="Numata K."/>
            <person name="Arakawa K."/>
        </authorList>
    </citation>
    <scope>NUCLEOTIDE SEQUENCE</scope>
</reference>
<dbReference type="Proteomes" id="UP000887013">
    <property type="component" value="Unassembled WGS sequence"/>
</dbReference>
<proteinExistence type="predicted"/>
<evidence type="ECO:0000313" key="3">
    <source>
        <dbReference type="Proteomes" id="UP000887013"/>
    </source>
</evidence>
<dbReference type="OrthoDB" id="6424459at2759"/>
<evidence type="ECO:0000313" key="2">
    <source>
        <dbReference type="EMBL" id="GFS50756.1"/>
    </source>
</evidence>
<feature type="region of interest" description="Disordered" evidence="1">
    <location>
        <begin position="761"/>
        <end position="780"/>
    </location>
</feature>
<organism evidence="2 3">
    <name type="scientific">Nephila pilipes</name>
    <name type="common">Giant wood spider</name>
    <name type="synonym">Nephila maculata</name>
    <dbReference type="NCBI Taxonomy" id="299642"/>
    <lineage>
        <taxon>Eukaryota</taxon>
        <taxon>Metazoa</taxon>
        <taxon>Ecdysozoa</taxon>
        <taxon>Arthropoda</taxon>
        <taxon>Chelicerata</taxon>
        <taxon>Arachnida</taxon>
        <taxon>Araneae</taxon>
        <taxon>Araneomorphae</taxon>
        <taxon>Entelegynae</taxon>
        <taxon>Araneoidea</taxon>
        <taxon>Nephilidae</taxon>
        <taxon>Nephila</taxon>
    </lineage>
</organism>
<feature type="compositionally biased region" description="Polar residues" evidence="1">
    <location>
        <begin position="617"/>
        <end position="632"/>
    </location>
</feature>
<evidence type="ECO:0000256" key="1">
    <source>
        <dbReference type="SAM" id="MobiDB-lite"/>
    </source>
</evidence>
<name>A0A8X6ILG8_NEPPI</name>
<gene>
    <name evidence="2" type="primary">NCL1_25733</name>
    <name evidence="2" type="ORF">NPIL_169751</name>
</gene>
<comment type="caution">
    <text evidence="2">The sequence shown here is derived from an EMBL/GenBank/DDBJ whole genome shotgun (WGS) entry which is preliminary data.</text>
</comment>
<protein>
    <submittedName>
        <fullName evidence="2">Uncharacterized protein</fullName>
    </submittedName>
</protein>
<sequence length="985" mass="113088">MIPTFQLGAKTNRRALQSKFKSWARRMAVTNGNLVLSSTGKIIIPEEKCEKLIMEIHSKNHLSVDQVVAQIQRNYTWQKKNFGMDLEIVMNIISANCEKDECRYEIGKEFKTYKKKIYSAVPVSSISWPIFQEPKHDSFELYKYSRDFLPGNKFSSSNFPVLKNYLNRKYTSANYLTESPNATSSKIPMAMRNKRPKNYEEVIIPKSMKHFGGFAEKDATRSKFLLPNPKPMRKCHVPEAVSLIEKKPEKLLNSNQNYLSESLNSWDSYDSHDKNATELYSTPSYSMHENGSYFTKEDGNSSKHSRMFTKACKKPRTLFEFKILLKEAQNDSETHPAILTSSKTQFLGTLGLVPKRICSQRTLTKFGRELRKKHLMEKGRGRFVERKVLRDRNKLNRRSSYRLKMKHQAYVDFSKSSYHRTAIDSTKRMKNSSVKKFKAATKRSLKHYLEKSKEIVRKVTPSIEITKKEPEVIDIASSDDGKDEQNDETRKVMSNSPESDHENPTSSATSSVKSDSVTNPKLFGYDPKNAEALRSQMFFGQNIGYGNTFENRNVFLNQNNITNLLIPSNKASEQRNESFYLSNQAQFPVLRPIFKDEQIDETQRVMSNSPEPDHENPTSTATSSVRSDSVTNPKLFGYDPKNAEALRSQMFFGQNLGYRSTFENRNRFLNQNNITNHLIPSNNASDQRNESFYRSNQAQFPVLRPIFIPALTNGDVAVLQVPPFSLVRPIRPINSSNVPAYFPKIRPIQKNIDAFNKQLNKSPTEESHASMPDGNSSAKSEKINANVTPMYHVNATPSEFKIFLVNKAQKKALLLIPPNTQTFPKEIGKTIPTTVRKIAPRINDFQKIPLDSNDTAKKENEQRKENNMIYANTTYGGKRKEPKKDILVEMKRFTSWINILKSNITRTSFQRGVDKFSQRLTNQLNVGINLVKNIRNNLIEIEKNEEIPEEDTIQNGMKMQACNNSLLTEAKIFTSEKEKLLMKEE</sequence>
<keyword evidence="3" id="KW-1185">Reference proteome</keyword>